<dbReference type="PROSITE" id="PS00086">
    <property type="entry name" value="CYTOCHROME_P450"/>
    <property type="match status" value="1"/>
</dbReference>
<evidence type="ECO:0000256" key="13">
    <source>
        <dbReference type="ARBA" id="ARBA00023033"/>
    </source>
</evidence>
<keyword evidence="10" id="KW-0492">Microsome</keyword>
<evidence type="ECO:0000256" key="2">
    <source>
        <dbReference type="ARBA" id="ARBA00003690"/>
    </source>
</evidence>
<dbReference type="Pfam" id="PF00067">
    <property type="entry name" value="p450"/>
    <property type="match status" value="1"/>
</dbReference>
<evidence type="ECO:0000313" key="20">
    <source>
        <dbReference type="Proteomes" id="UP001497472"/>
    </source>
</evidence>
<evidence type="ECO:0000256" key="5">
    <source>
        <dbReference type="ARBA" id="ARBA00010617"/>
    </source>
</evidence>
<comment type="subcellular location">
    <subcellularLocation>
        <location evidence="4">Endoplasmic reticulum membrane</location>
        <topology evidence="4">Peripheral membrane protein</topology>
    </subcellularLocation>
    <subcellularLocation>
        <location evidence="3">Microsome membrane</location>
        <topology evidence="3">Peripheral membrane protein</topology>
    </subcellularLocation>
</comment>
<evidence type="ECO:0000256" key="14">
    <source>
        <dbReference type="ARBA" id="ARBA00023136"/>
    </source>
</evidence>
<dbReference type="CDD" id="cd11056">
    <property type="entry name" value="CYP6-like"/>
    <property type="match status" value="1"/>
</dbReference>
<dbReference type="InterPro" id="IPR036396">
    <property type="entry name" value="Cyt_P450_sf"/>
</dbReference>
<organism evidence="19 20">
    <name type="scientific">Leptosia nina</name>
    <dbReference type="NCBI Taxonomy" id="320188"/>
    <lineage>
        <taxon>Eukaryota</taxon>
        <taxon>Metazoa</taxon>
        <taxon>Ecdysozoa</taxon>
        <taxon>Arthropoda</taxon>
        <taxon>Hexapoda</taxon>
        <taxon>Insecta</taxon>
        <taxon>Pterygota</taxon>
        <taxon>Neoptera</taxon>
        <taxon>Endopterygota</taxon>
        <taxon>Lepidoptera</taxon>
        <taxon>Glossata</taxon>
        <taxon>Ditrysia</taxon>
        <taxon>Papilionoidea</taxon>
        <taxon>Pieridae</taxon>
        <taxon>Pierinae</taxon>
        <taxon>Leptosia</taxon>
    </lineage>
</organism>
<dbReference type="PRINTS" id="PR00385">
    <property type="entry name" value="P450"/>
</dbReference>
<evidence type="ECO:0000256" key="6">
    <source>
        <dbReference type="ARBA" id="ARBA00012109"/>
    </source>
</evidence>
<sequence>MQSVTKDPNLKVFNRLSLDIVSREGYIKIGMFVALFSVVVLCVLTWVYFQWSKVKNYWAERGVPHVPPHPFFGSLDFLQRKNFGTWMIEMLRQFRTPYIGIWLFWRPALIINSPEIARNVLVKDFGSFRNRFVSAGPGDPIGHNLLTTDDPLWSSIRRRLTSIFTASKLRALQNLFQTKSKELVQRIDNTKDKTKISVRMLCTDYTSDVVATASFGVTTNATLGGEDAMRTVTKAFMEFTFLRGLSWSAIFFFPEVAEFFRFKMFPKWSTDFFKKIYLSVAKQRKEQNKGNSAPKDLLDALINLKEAGEGEESEGLSDDTIVAQAVAFLFAGYETSGSALAYSLYELAYHQDIQEKLYQELIEAKARSNSDSLDINVLSDLTYLNCVIKEILRKYSPMGWMDRVALEDYKIDDKLTIPAGTPIYVNAIGMQYDEKYFPEPEKFDPNRFLPENETEDMQYTYLPFGEGPRNCIGKRFAQISLRNALSTLVLHYKFNPLPGEPKPNEIEIDKLGLFYVPAHNLHLDFERR</sequence>
<keyword evidence="7 16" id="KW-0349">Heme</keyword>
<protein>
    <recommendedName>
        <fullName evidence="6">unspecific monooxygenase</fullName>
        <ecNumber evidence="6">1.14.14.1</ecNumber>
    </recommendedName>
</protein>
<keyword evidence="18" id="KW-0812">Transmembrane</keyword>
<comment type="cofactor">
    <cofactor evidence="1 16">
        <name>heme</name>
        <dbReference type="ChEBI" id="CHEBI:30413"/>
    </cofactor>
</comment>
<evidence type="ECO:0000256" key="16">
    <source>
        <dbReference type="PIRSR" id="PIRSR602403-1"/>
    </source>
</evidence>
<dbReference type="SUPFAM" id="SSF48264">
    <property type="entry name" value="Cytochrome P450"/>
    <property type="match status" value="1"/>
</dbReference>
<comment type="catalytic activity">
    <reaction evidence="15">
        <text>an organic molecule + reduced [NADPH--hemoprotein reductase] + O2 = an alcohol + oxidized [NADPH--hemoprotein reductase] + H2O + H(+)</text>
        <dbReference type="Rhea" id="RHEA:17149"/>
        <dbReference type="Rhea" id="RHEA-COMP:11964"/>
        <dbReference type="Rhea" id="RHEA-COMP:11965"/>
        <dbReference type="ChEBI" id="CHEBI:15377"/>
        <dbReference type="ChEBI" id="CHEBI:15378"/>
        <dbReference type="ChEBI" id="CHEBI:15379"/>
        <dbReference type="ChEBI" id="CHEBI:30879"/>
        <dbReference type="ChEBI" id="CHEBI:57618"/>
        <dbReference type="ChEBI" id="CHEBI:58210"/>
        <dbReference type="ChEBI" id="CHEBI:142491"/>
        <dbReference type="EC" id="1.14.14.1"/>
    </reaction>
</comment>
<reference evidence="19 20" key="1">
    <citation type="submission" date="2023-11" db="EMBL/GenBank/DDBJ databases">
        <authorList>
            <person name="Okamura Y."/>
        </authorList>
    </citation>
    <scope>NUCLEOTIDE SEQUENCE [LARGE SCALE GENOMIC DNA]</scope>
</reference>
<dbReference type="GO" id="GO:0005506">
    <property type="term" value="F:iron ion binding"/>
    <property type="evidence" value="ECO:0007669"/>
    <property type="project" value="InterPro"/>
</dbReference>
<dbReference type="GO" id="GO:0005789">
    <property type="term" value="C:endoplasmic reticulum membrane"/>
    <property type="evidence" value="ECO:0007669"/>
    <property type="project" value="UniProtKB-SubCell"/>
</dbReference>
<evidence type="ECO:0000256" key="1">
    <source>
        <dbReference type="ARBA" id="ARBA00001971"/>
    </source>
</evidence>
<dbReference type="InterPro" id="IPR050476">
    <property type="entry name" value="Insect_CytP450_Detox"/>
</dbReference>
<dbReference type="GO" id="GO:0020037">
    <property type="term" value="F:heme binding"/>
    <property type="evidence" value="ECO:0007669"/>
    <property type="project" value="InterPro"/>
</dbReference>
<keyword evidence="14 18" id="KW-0472">Membrane</keyword>
<proteinExistence type="inferred from homology"/>
<evidence type="ECO:0000256" key="9">
    <source>
        <dbReference type="ARBA" id="ARBA00022824"/>
    </source>
</evidence>
<dbReference type="PANTHER" id="PTHR24292">
    <property type="entry name" value="CYTOCHROME P450"/>
    <property type="match status" value="1"/>
</dbReference>
<dbReference type="InterPro" id="IPR002403">
    <property type="entry name" value="Cyt_P450_E_grp-IV"/>
</dbReference>
<dbReference type="PANTHER" id="PTHR24292:SF104">
    <property type="entry name" value="CYTOCHROME P450 308A1-RELATED"/>
    <property type="match status" value="1"/>
</dbReference>
<dbReference type="InterPro" id="IPR017972">
    <property type="entry name" value="Cyt_P450_CS"/>
</dbReference>
<dbReference type="EMBL" id="CAVLEF010000007">
    <property type="protein sequence ID" value="CAK1546275.1"/>
    <property type="molecule type" value="Genomic_DNA"/>
</dbReference>
<keyword evidence="12 16" id="KW-0408">Iron</keyword>
<evidence type="ECO:0000256" key="8">
    <source>
        <dbReference type="ARBA" id="ARBA00022723"/>
    </source>
</evidence>
<comment type="caution">
    <text evidence="19">The sequence shown here is derived from an EMBL/GenBank/DDBJ whole genome shotgun (WGS) entry which is preliminary data.</text>
</comment>
<comment type="function">
    <text evidence="2">May be involved in the metabolism of insect hormones and in the breakdown of synthetic insecticides.</text>
</comment>
<dbReference type="PRINTS" id="PR00465">
    <property type="entry name" value="EP450IV"/>
</dbReference>
<dbReference type="EC" id="1.14.14.1" evidence="6"/>
<dbReference type="Proteomes" id="UP001497472">
    <property type="component" value="Unassembled WGS sequence"/>
</dbReference>
<keyword evidence="9" id="KW-0256">Endoplasmic reticulum</keyword>
<dbReference type="InterPro" id="IPR001128">
    <property type="entry name" value="Cyt_P450"/>
</dbReference>
<evidence type="ECO:0000256" key="7">
    <source>
        <dbReference type="ARBA" id="ARBA00022617"/>
    </source>
</evidence>
<evidence type="ECO:0000256" key="18">
    <source>
        <dbReference type="SAM" id="Phobius"/>
    </source>
</evidence>
<evidence type="ECO:0000256" key="15">
    <source>
        <dbReference type="ARBA" id="ARBA00047827"/>
    </source>
</evidence>
<keyword evidence="11 17" id="KW-0560">Oxidoreductase</keyword>
<dbReference type="FunFam" id="1.10.630.10:FF:000042">
    <property type="entry name" value="Cytochrome P450"/>
    <property type="match status" value="1"/>
</dbReference>
<evidence type="ECO:0000313" key="19">
    <source>
        <dbReference type="EMBL" id="CAK1546275.1"/>
    </source>
</evidence>
<comment type="similarity">
    <text evidence="5 17">Belongs to the cytochrome P450 family.</text>
</comment>
<keyword evidence="8 16" id="KW-0479">Metal-binding</keyword>
<keyword evidence="20" id="KW-1185">Reference proteome</keyword>
<feature type="binding site" description="axial binding residue" evidence="16">
    <location>
        <position position="471"/>
    </location>
    <ligand>
        <name>heme</name>
        <dbReference type="ChEBI" id="CHEBI:30413"/>
    </ligand>
    <ligandPart>
        <name>Fe</name>
        <dbReference type="ChEBI" id="CHEBI:18248"/>
    </ligandPart>
</feature>
<evidence type="ECO:0000256" key="17">
    <source>
        <dbReference type="RuleBase" id="RU000461"/>
    </source>
</evidence>
<name>A0AAV1JCX7_9NEOP</name>
<keyword evidence="18" id="KW-1133">Transmembrane helix</keyword>
<evidence type="ECO:0000256" key="4">
    <source>
        <dbReference type="ARBA" id="ARBA00004406"/>
    </source>
</evidence>
<gene>
    <name evidence="19" type="ORF">LNINA_LOCUS5860</name>
</gene>
<feature type="transmembrane region" description="Helical" evidence="18">
    <location>
        <begin position="26"/>
        <end position="49"/>
    </location>
</feature>
<keyword evidence="13 17" id="KW-0503">Monooxygenase</keyword>
<dbReference type="AlphaFoldDB" id="A0AAV1JCX7"/>
<dbReference type="Gene3D" id="1.10.630.10">
    <property type="entry name" value="Cytochrome P450"/>
    <property type="match status" value="1"/>
</dbReference>
<accession>A0AAV1JCX7</accession>
<dbReference type="GO" id="GO:0016712">
    <property type="term" value="F:oxidoreductase activity, acting on paired donors, with incorporation or reduction of molecular oxygen, reduced flavin or flavoprotein as one donor, and incorporation of one atom of oxygen"/>
    <property type="evidence" value="ECO:0007669"/>
    <property type="project" value="UniProtKB-EC"/>
</dbReference>
<evidence type="ECO:0000256" key="10">
    <source>
        <dbReference type="ARBA" id="ARBA00022848"/>
    </source>
</evidence>
<evidence type="ECO:0000256" key="12">
    <source>
        <dbReference type="ARBA" id="ARBA00023004"/>
    </source>
</evidence>
<evidence type="ECO:0000256" key="3">
    <source>
        <dbReference type="ARBA" id="ARBA00004174"/>
    </source>
</evidence>
<evidence type="ECO:0000256" key="11">
    <source>
        <dbReference type="ARBA" id="ARBA00023002"/>
    </source>
</evidence>